<proteinExistence type="predicted"/>
<reference evidence="1 2" key="1">
    <citation type="submission" date="2013-08" db="EMBL/GenBank/DDBJ databases">
        <authorList>
            <consortium name="DOE Joint Genome Institute"/>
            <person name="Eisen J."/>
            <person name="Huntemann M."/>
            <person name="Han J."/>
            <person name="Chen A."/>
            <person name="Kyrpides N."/>
            <person name="Mavromatis K."/>
            <person name="Markowitz V."/>
            <person name="Palaniappan K."/>
            <person name="Ivanova N."/>
            <person name="Schaumberg A."/>
            <person name="Pati A."/>
            <person name="Liolios K."/>
            <person name="Nordberg H.P."/>
            <person name="Cantor M.N."/>
            <person name="Hua S.X."/>
            <person name="Woyke T."/>
        </authorList>
    </citation>
    <scope>NUCLEOTIDE SEQUENCE [LARGE SCALE GENOMIC DNA]</scope>
    <source>
        <strain evidence="1 2">DSM 2278</strain>
    </source>
</reference>
<evidence type="ECO:0000313" key="2">
    <source>
        <dbReference type="Proteomes" id="UP000019483"/>
    </source>
</evidence>
<organism evidence="1 2">
    <name type="scientific">Methanolobus tindarius DSM 2278</name>
    <dbReference type="NCBI Taxonomy" id="1090322"/>
    <lineage>
        <taxon>Archaea</taxon>
        <taxon>Methanobacteriati</taxon>
        <taxon>Methanobacteriota</taxon>
        <taxon>Stenosarchaea group</taxon>
        <taxon>Methanomicrobia</taxon>
        <taxon>Methanosarcinales</taxon>
        <taxon>Methanosarcinaceae</taxon>
        <taxon>Methanolobus</taxon>
    </lineage>
</organism>
<evidence type="ECO:0000313" key="1">
    <source>
        <dbReference type="EMBL" id="ETA66968.1"/>
    </source>
</evidence>
<name>W9DP80_METTI</name>
<dbReference type="STRING" id="1090322.MettiDRAFT_0373"/>
<sequence length="60" mass="7070">MYVQRDSRVVSNGNKSRNVFIEPHTVSFTHTWKCRIILIEFIYTIGGPKSWQDMVINNNQ</sequence>
<gene>
    <name evidence="1" type="ORF">MettiDRAFT_0373</name>
</gene>
<protein>
    <submittedName>
        <fullName evidence="1">Uncharacterized protein</fullName>
    </submittedName>
</protein>
<comment type="caution">
    <text evidence="1">The sequence shown here is derived from an EMBL/GenBank/DDBJ whole genome shotgun (WGS) entry which is preliminary data.</text>
</comment>
<keyword evidence="2" id="KW-1185">Reference proteome</keyword>
<accession>W9DP80</accession>
<dbReference type="AlphaFoldDB" id="W9DP80"/>
<dbReference type="Proteomes" id="UP000019483">
    <property type="component" value="Unassembled WGS sequence"/>
</dbReference>
<dbReference type="EMBL" id="AZAJ01000001">
    <property type="protein sequence ID" value="ETA66968.1"/>
    <property type="molecule type" value="Genomic_DNA"/>
</dbReference>